<keyword evidence="1" id="KW-0472">Membrane</keyword>
<evidence type="ECO:0000313" key="3">
    <source>
        <dbReference type="Proteomes" id="UP001304671"/>
    </source>
</evidence>
<organism evidence="2 3">
    <name type="scientific">Arcicella aquatica</name>
    <dbReference type="NCBI Taxonomy" id="217141"/>
    <lineage>
        <taxon>Bacteria</taxon>
        <taxon>Pseudomonadati</taxon>
        <taxon>Bacteroidota</taxon>
        <taxon>Cytophagia</taxon>
        <taxon>Cytophagales</taxon>
        <taxon>Flectobacillaceae</taxon>
        <taxon>Arcicella</taxon>
    </lineage>
</organism>
<feature type="transmembrane region" description="Helical" evidence="1">
    <location>
        <begin position="37"/>
        <end position="59"/>
    </location>
</feature>
<accession>A0ABU5QHC9</accession>
<feature type="transmembrane region" description="Helical" evidence="1">
    <location>
        <begin position="7"/>
        <end position="25"/>
    </location>
</feature>
<name>A0ABU5QHC9_9BACT</name>
<reference evidence="2 3" key="1">
    <citation type="submission" date="2023-12" db="EMBL/GenBank/DDBJ databases">
        <title>Novel species of the genus Arcicella isolated from rivers.</title>
        <authorList>
            <person name="Lu H."/>
        </authorList>
    </citation>
    <scope>NUCLEOTIDE SEQUENCE [LARGE SCALE GENOMIC DNA]</scope>
    <source>
        <strain evidence="2 3">LMG 21963</strain>
    </source>
</reference>
<keyword evidence="1" id="KW-0812">Transmembrane</keyword>
<gene>
    <name evidence="2" type="ORF">VB264_01080</name>
</gene>
<dbReference type="EMBL" id="JAYFUL010000001">
    <property type="protein sequence ID" value="MEA5256355.1"/>
    <property type="molecule type" value="Genomic_DNA"/>
</dbReference>
<evidence type="ECO:0000313" key="2">
    <source>
        <dbReference type="EMBL" id="MEA5256355.1"/>
    </source>
</evidence>
<keyword evidence="3" id="KW-1185">Reference proteome</keyword>
<comment type="caution">
    <text evidence="2">The sequence shown here is derived from an EMBL/GenBank/DDBJ whole genome shotgun (WGS) entry which is preliminary data.</text>
</comment>
<evidence type="ECO:0000256" key="1">
    <source>
        <dbReference type="SAM" id="Phobius"/>
    </source>
</evidence>
<proteinExistence type="predicted"/>
<keyword evidence="1" id="KW-1133">Transmembrane helix</keyword>
<dbReference type="Proteomes" id="UP001304671">
    <property type="component" value="Unassembled WGS sequence"/>
</dbReference>
<dbReference type="RefSeq" id="WP_323246158.1">
    <property type="nucleotide sequence ID" value="NZ_JAYFUL010000001.1"/>
</dbReference>
<sequence>MKTIAYGLLIVGGLMLVAFLIWAIISIYEIGLSEKTLFIIIFGCIAGFGLIGRVIFVAMDSIKKDKLRK</sequence>
<protein>
    <submittedName>
        <fullName evidence="2">Uncharacterized protein</fullName>
    </submittedName>
</protein>